<dbReference type="EMBL" id="JAFGIX010000032">
    <property type="protein sequence ID" value="MBN1572868.1"/>
    <property type="molecule type" value="Genomic_DNA"/>
</dbReference>
<sequence length="72" mass="7515">MPIYEYICNSCSEEFEELVLGSKDDVVCKKCASGDVRKKMSGFAVKGSEKTVASSGGSACSGCVSKNCGSCK</sequence>
<proteinExistence type="predicted"/>
<dbReference type="Proteomes" id="UP000809273">
    <property type="component" value="Unassembled WGS sequence"/>
</dbReference>
<evidence type="ECO:0000313" key="3">
    <source>
        <dbReference type="Proteomes" id="UP000809273"/>
    </source>
</evidence>
<dbReference type="Pfam" id="PF09723">
    <property type="entry name" value="Zn_ribbon_8"/>
    <property type="match status" value="1"/>
</dbReference>
<dbReference type="NCBIfam" id="TIGR02605">
    <property type="entry name" value="CxxC_CxxC_SSSS"/>
    <property type="match status" value="1"/>
</dbReference>
<evidence type="ECO:0000259" key="1">
    <source>
        <dbReference type="SMART" id="SM00834"/>
    </source>
</evidence>
<reference evidence="2" key="1">
    <citation type="journal article" date="2021" name="Environ. Microbiol.">
        <title>Genomic characterization of three novel Desulfobacterota classes expand the metabolic and phylogenetic diversity of the phylum.</title>
        <authorList>
            <person name="Murphy C.L."/>
            <person name="Biggerstaff J."/>
            <person name="Eichhorn A."/>
            <person name="Ewing E."/>
            <person name="Shahan R."/>
            <person name="Soriano D."/>
            <person name="Stewart S."/>
            <person name="VanMol K."/>
            <person name="Walker R."/>
            <person name="Walters P."/>
            <person name="Elshahed M.S."/>
            <person name="Youssef N.H."/>
        </authorList>
    </citation>
    <scope>NUCLEOTIDE SEQUENCE</scope>
    <source>
        <strain evidence="2">Zod_Metabat.24</strain>
    </source>
</reference>
<comment type="caution">
    <text evidence="2">The sequence shown here is derived from an EMBL/GenBank/DDBJ whole genome shotgun (WGS) entry which is preliminary data.</text>
</comment>
<dbReference type="SMART" id="SM00834">
    <property type="entry name" value="CxxC_CXXC_SSSS"/>
    <property type="match status" value="1"/>
</dbReference>
<dbReference type="InterPro" id="IPR013429">
    <property type="entry name" value="Regulatory_FmdB_Zinc_ribbon"/>
</dbReference>
<reference evidence="2" key="2">
    <citation type="submission" date="2021-01" db="EMBL/GenBank/DDBJ databases">
        <authorList>
            <person name="Hahn C.R."/>
            <person name="Youssef N.H."/>
            <person name="Elshahed M."/>
        </authorList>
    </citation>
    <scope>NUCLEOTIDE SEQUENCE</scope>
    <source>
        <strain evidence="2">Zod_Metabat.24</strain>
    </source>
</reference>
<name>A0A9D8PNX1_9DELT</name>
<dbReference type="AlphaFoldDB" id="A0A9D8PNX1"/>
<protein>
    <submittedName>
        <fullName evidence="2">Zinc ribbon domain-containing protein</fullName>
    </submittedName>
</protein>
<evidence type="ECO:0000313" key="2">
    <source>
        <dbReference type="EMBL" id="MBN1572868.1"/>
    </source>
</evidence>
<accession>A0A9D8PNX1</accession>
<organism evidence="2 3">
    <name type="scientific">Candidatus Zymogenus saltonus</name>
    <dbReference type="NCBI Taxonomy" id="2844893"/>
    <lineage>
        <taxon>Bacteria</taxon>
        <taxon>Deltaproteobacteria</taxon>
        <taxon>Candidatus Zymogenia</taxon>
        <taxon>Candidatus Zymogeniales</taxon>
        <taxon>Candidatus Zymogenaceae</taxon>
        <taxon>Candidatus Zymogenus</taxon>
    </lineage>
</organism>
<feature type="domain" description="Putative regulatory protein FmdB zinc ribbon" evidence="1">
    <location>
        <begin position="1"/>
        <end position="41"/>
    </location>
</feature>
<gene>
    <name evidence="2" type="ORF">JW984_06680</name>
</gene>